<evidence type="ECO:0000313" key="3">
    <source>
        <dbReference type="Proteomes" id="UP000195963"/>
    </source>
</evidence>
<evidence type="ECO:0000313" key="2">
    <source>
        <dbReference type="EMBL" id="SMY32206.1"/>
    </source>
</evidence>
<organism evidence="2 3">
    <name type="scientific">Photobacterium malacitanum</name>
    <dbReference type="NCBI Taxonomy" id="2204294"/>
    <lineage>
        <taxon>Bacteria</taxon>
        <taxon>Pseudomonadati</taxon>
        <taxon>Pseudomonadota</taxon>
        <taxon>Gammaproteobacteria</taxon>
        <taxon>Vibrionales</taxon>
        <taxon>Vibrionaceae</taxon>
        <taxon>Photobacterium</taxon>
    </lineage>
</organism>
<dbReference type="Proteomes" id="UP000195963">
    <property type="component" value="Unassembled WGS sequence"/>
</dbReference>
<name>A0A1Y6M6L4_9GAMM</name>
<protein>
    <submittedName>
        <fullName evidence="2">Uncharacterized protein</fullName>
    </submittedName>
</protein>
<feature type="chain" id="PRO_5012328436" evidence="1">
    <location>
        <begin position="20"/>
        <end position="121"/>
    </location>
</feature>
<evidence type="ECO:0000256" key="1">
    <source>
        <dbReference type="SAM" id="SignalP"/>
    </source>
</evidence>
<dbReference type="EMBL" id="FYAK01000001">
    <property type="protein sequence ID" value="SMY32206.1"/>
    <property type="molecule type" value="Genomic_DNA"/>
</dbReference>
<feature type="signal peptide" evidence="1">
    <location>
        <begin position="1"/>
        <end position="19"/>
    </location>
</feature>
<sequence length="121" mass="13328">MIKKSIALSLMMITNTALANSSDVKIVNFVLDEVEICTSNDDCTDVSLNQLPDPKKENIIVKTIDDSQNMVMFEHNGIEKWIHWSEVTLNTKDVASVMCTSIAQADDKSTYATLGLGEGCK</sequence>
<proteinExistence type="predicted"/>
<keyword evidence="1" id="KW-0732">Signal</keyword>
<reference evidence="3" key="1">
    <citation type="submission" date="2017-06" db="EMBL/GenBank/DDBJ databases">
        <authorList>
            <person name="Rodrigo-Torres L."/>
            <person name="Arahal R.D."/>
            <person name="Lucena T."/>
        </authorList>
    </citation>
    <scope>NUCLEOTIDE SEQUENCE [LARGE SCALE GENOMIC DNA]</scope>
    <source>
        <strain evidence="3">CECT 9190</strain>
    </source>
</reference>
<keyword evidence="3" id="KW-1185">Reference proteome</keyword>
<accession>A0A1Y6M6L4</accession>
<gene>
    <name evidence="2" type="ORF">PMAL9190_00409</name>
</gene>
<dbReference type="RefSeq" id="WP_087843696.1">
    <property type="nucleotide sequence ID" value="NZ_FYAK01000001.1"/>
</dbReference>
<dbReference type="AlphaFoldDB" id="A0A1Y6M6L4"/>